<comment type="caution">
    <text evidence="7">The sequence shown here is derived from an EMBL/GenBank/DDBJ whole genome shotgun (WGS) entry which is preliminary data.</text>
</comment>
<dbReference type="AlphaFoldDB" id="A0AAW1QKU5"/>
<dbReference type="GO" id="GO:0000209">
    <property type="term" value="P:protein polyubiquitination"/>
    <property type="evidence" value="ECO:0007669"/>
    <property type="project" value="TreeGrafter"/>
</dbReference>
<evidence type="ECO:0000256" key="6">
    <source>
        <dbReference type="SAM" id="MobiDB-lite"/>
    </source>
</evidence>
<feature type="compositionally biased region" description="Basic residues" evidence="6">
    <location>
        <begin position="203"/>
        <end position="215"/>
    </location>
</feature>
<dbReference type="GO" id="GO:0000109">
    <property type="term" value="C:nucleotide-excision repair complex"/>
    <property type="evidence" value="ECO:0007669"/>
    <property type="project" value="TreeGrafter"/>
</dbReference>
<keyword evidence="8" id="KW-1185">Reference proteome</keyword>
<dbReference type="InterPro" id="IPR020472">
    <property type="entry name" value="WD40_PAC1"/>
</dbReference>
<name>A0AAW1QKU5_9CHLO</name>
<feature type="region of interest" description="Disordered" evidence="6">
    <location>
        <begin position="190"/>
        <end position="223"/>
    </location>
</feature>
<sequence length="335" mass="36712">MPDCFVHELLHRERSGKGRRLAHRLSRDRASLLDFSQRKLIVPQHEARNNSSSHKYSITSVAWYPIDSGLFATGSLDNDVKVWDTNIAQAVCTFPFGAAVCAIGMSPVAAAHCLVAVAGAQPQIKLCDPASGSFTHVLGGHAGSHGSHREDVWSLHWCLQNEWHLVTGGCDGQVRMWDVRQSACFHMLDEQQTNKPATPAPRSARRHSQGRKGAHAPKLAAAHEGSVTAIQPTTDGRHLLTAGTDSRLRLWDTCDYRNLLVNYRNTFNRANKARQIAASVDGNLVFHPSGSVVQVLDMYTGADDASIILWTKEEVCAQDDIEGQEATGDADCWSD</sequence>
<evidence type="ECO:0000256" key="5">
    <source>
        <dbReference type="PROSITE-ProRule" id="PRU00221"/>
    </source>
</evidence>
<dbReference type="InterPro" id="IPR001680">
    <property type="entry name" value="WD40_rpt"/>
</dbReference>
<dbReference type="SUPFAM" id="SSF50978">
    <property type="entry name" value="WD40 repeat-like"/>
    <property type="match status" value="1"/>
</dbReference>
<evidence type="ECO:0000313" key="8">
    <source>
        <dbReference type="Proteomes" id="UP001438707"/>
    </source>
</evidence>
<evidence type="ECO:0000313" key="7">
    <source>
        <dbReference type="EMBL" id="KAK9822022.1"/>
    </source>
</evidence>
<keyword evidence="4" id="KW-0234">DNA repair</keyword>
<accession>A0AAW1QKU5</accession>
<dbReference type="PROSITE" id="PS50082">
    <property type="entry name" value="WD_REPEATS_2"/>
    <property type="match status" value="3"/>
</dbReference>
<dbReference type="PRINTS" id="PR00320">
    <property type="entry name" value="GPROTEINBRPT"/>
</dbReference>
<dbReference type="PANTHER" id="PTHR46202:SF1">
    <property type="entry name" value="DNA EXCISION REPAIR PROTEIN ERCC-8"/>
    <property type="match status" value="1"/>
</dbReference>
<keyword evidence="1 5" id="KW-0853">WD repeat</keyword>
<dbReference type="PROSITE" id="PS50294">
    <property type="entry name" value="WD_REPEATS_REGION"/>
    <property type="match status" value="2"/>
</dbReference>
<dbReference type="PROSITE" id="PS00678">
    <property type="entry name" value="WD_REPEATS_1"/>
    <property type="match status" value="1"/>
</dbReference>
<dbReference type="Pfam" id="PF00400">
    <property type="entry name" value="WD40"/>
    <property type="match status" value="3"/>
</dbReference>
<dbReference type="Gene3D" id="2.130.10.10">
    <property type="entry name" value="YVTN repeat-like/Quinoprotein amine dehydrogenase"/>
    <property type="match status" value="1"/>
</dbReference>
<dbReference type="InterPro" id="IPR019775">
    <property type="entry name" value="WD40_repeat_CS"/>
</dbReference>
<feature type="repeat" description="WD" evidence="5">
    <location>
        <begin position="145"/>
        <end position="187"/>
    </location>
</feature>
<dbReference type="PANTHER" id="PTHR46202">
    <property type="entry name" value="DNA EXCISION REPAIR PROTEIN ERCC-8"/>
    <property type="match status" value="1"/>
</dbReference>
<keyword evidence="3" id="KW-0227">DNA damage</keyword>
<organism evidence="7 8">
    <name type="scientific">Apatococcus lobatus</name>
    <dbReference type="NCBI Taxonomy" id="904363"/>
    <lineage>
        <taxon>Eukaryota</taxon>
        <taxon>Viridiplantae</taxon>
        <taxon>Chlorophyta</taxon>
        <taxon>core chlorophytes</taxon>
        <taxon>Trebouxiophyceae</taxon>
        <taxon>Chlorellales</taxon>
        <taxon>Chlorellaceae</taxon>
        <taxon>Apatococcus</taxon>
    </lineage>
</organism>
<evidence type="ECO:0000256" key="4">
    <source>
        <dbReference type="ARBA" id="ARBA00023204"/>
    </source>
</evidence>
<feature type="repeat" description="WD" evidence="5">
    <location>
        <begin position="51"/>
        <end position="93"/>
    </location>
</feature>
<dbReference type="Proteomes" id="UP001438707">
    <property type="component" value="Unassembled WGS sequence"/>
</dbReference>
<evidence type="ECO:0000256" key="1">
    <source>
        <dbReference type="ARBA" id="ARBA00022574"/>
    </source>
</evidence>
<feature type="repeat" description="WD" evidence="5">
    <location>
        <begin position="220"/>
        <end position="252"/>
    </location>
</feature>
<keyword evidence="2" id="KW-0677">Repeat</keyword>
<dbReference type="InterPro" id="IPR015943">
    <property type="entry name" value="WD40/YVTN_repeat-like_dom_sf"/>
</dbReference>
<dbReference type="EMBL" id="JALJOS010000034">
    <property type="protein sequence ID" value="KAK9822022.1"/>
    <property type="molecule type" value="Genomic_DNA"/>
</dbReference>
<reference evidence="7 8" key="1">
    <citation type="journal article" date="2024" name="Nat. Commun.">
        <title>Phylogenomics reveals the evolutionary origins of lichenization in chlorophyte algae.</title>
        <authorList>
            <person name="Puginier C."/>
            <person name="Libourel C."/>
            <person name="Otte J."/>
            <person name="Skaloud P."/>
            <person name="Haon M."/>
            <person name="Grisel S."/>
            <person name="Petersen M."/>
            <person name="Berrin J.G."/>
            <person name="Delaux P.M."/>
            <person name="Dal Grande F."/>
            <person name="Keller J."/>
        </authorList>
    </citation>
    <scope>NUCLEOTIDE SEQUENCE [LARGE SCALE GENOMIC DNA]</scope>
    <source>
        <strain evidence="7 8">SAG 2145</strain>
    </source>
</reference>
<dbReference type="GO" id="GO:0006283">
    <property type="term" value="P:transcription-coupled nucleotide-excision repair"/>
    <property type="evidence" value="ECO:0007669"/>
    <property type="project" value="InterPro"/>
</dbReference>
<gene>
    <name evidence="7" type="ORF">WJX74_001472</name>
</gene>
<dbReference type="SMART" id="SM00320">
    <property type="entry name" value="WD40"/>
    <property type="match status" value="3"/>
</dbReference>
<protein>
    <submittedName>
        <fullName evidence="7">Uncharacterized protein</fullName>
    </submittedName>
</protein>
<proteinExistence type="predicted"/>
<dbReference type="GO" id="GO:0031464">
    <property type="term" value="C:Cul4A-RING E3 ubiquitin ligase complex"/>
    <property type="evidence" value="ECO:0007669"/>
    <property type="project" value="TreeGrafter"/>
</dbReference>
<dbReference type="InterPro" id="IPR042238">
    <property type="entry name" value="Rad28/ERCC8/Ckn1/ATCSA-1"/>
</dbReference>
<dbReference type="GO" id="GO:0043161">
    <property type="term" value="P:proteasome-mediated ubiquitin-dependent protein catabolic process"/>
    <property type="evidence" value="ECO:0007669"/>
    <property type="project" value="TreeGrafter"/>
</dbReference>
<dbReference type="InterPro" id="IPR036322">
    <property type="entry name" value="WD40_repeat_dom_sf"/>
</dbReference>
<evidence type="ECO:0000256" key="3">
    <source>
        <dbReference type="ARBA" id="ARBA00022763"/>
    </source>
</evidence>
<evidence type="ECO:0000256" key="2">
    <source>
        <dbReference type="ARBA" id="ARBA00022737"/>
    </source>
</evidence>